<dbReference type="EMBL" id="RBNI01020992">
    <property type="protein sequence ID" value="RUO96485.1"/>
    <property type="molecule type" value="Genomic_DNA"/>
</dbReference>
<evidence type="ECO:0000313" key="1">
    <source>
        <dbReference type="EMBL" id="RUO96485.1"/>
    </source>
</evidence>
<gene>
    <name evidence="1" type="ORF">BC936DRAFT_141956</name>
</gene>
<sequence>MFTPKRRPRRGRSLHLQLIATKNMEGGVVGEAATGHVWVWAAGNGNRQMGSTGSDLTRTELNSEGVRVNGYNMWELIRQGLSRMFSPVIPCNSPNPAMNTGRGTKSRGICFLRTKKRRTTLPFSPGHDIGNSKI</sequence>
<proteinExistence type="predicted"/>
<organism evidence="1 2">
    <name type="scientific">Jimgerdemannia flammicorona</name>
    <dbReference type="NCBI Taxonomy" id="994334"/>
    <lineage>
        <taxon>Eukaryota</taxon>
        <taxon>Fungi</taxon>
        <taxon>Fungi incertae sedis</taxon>
        <taxon>Mucoromycota</taxon>
        <taxon>Mucoromycotina</taxon>
        <taxon>Endogonomycetes</taxon>
        <taxon>Endogonales</taxon>
        <taxon>Endogonaceae</taxon>
        <taxon>Jimgerdemannia</taxon>
    </lineage>
</organism>
<keyword evidence="2" id="KW-1185">Reference proteome</keyword>
<dbReference type="Proteomes" id="UP000268093">
    <property type="component" value="Unassembled WGS sequence"/>
</dbReference>
<reference evidence="1 2" key="1">
    <citation type="journal article" date="2018" name="New Phytol.">
        <title>Phylogenomics of Endogonaceae and evolution of mycorrhizas within Mucoromycota.</title>
        <authorList>
            <person name="Chang Y."/>
            <person name="Desiro A."/>
            <person name="Na H."/>
            <person name="Sandor L."/>
            <person name="Lipzen A."/>
            <person name="Clum A."/>
            <person name="Barry K."/>
            <person name="Grigoriev I.V."/>
            <person name="Martin F.M."/>
            <person name="Stajich J.E."/>
            <person name="Smith M.E."/>
            <person name="Bonito G."/>
            <person name="Spatafora J.W."/>
        </authorList>
    </citation>
    <scope>NUCLEOTIDE SEQUENCE [LARGE SCALE GENOMIC DNA]</scope>
    <source>
        <strain evidence="1 2">GMNB39</strain>
    </source>
</reference>
<name>A0A433A1C4_9FUNG</name>
<evidence type="ECO:0000313" key="2">
    <source>
        <dbReference type="Proteomes" id="UP000268093"/>
    </source>
</evidence>
<accession>A0A433A1C4</accession>
<protein>
    <submittedName>
        <fullName evidence="1">Uncharacterized protein</fullName>
    </submittedName>
</protein>
<comment type="caution">
    <text evidence="1">The sequence shown here is derived from an EMBL/GenBank/DDBJ whole genome shotgun (WGS) entry which is preliminary data.</text>
</comment>